<evidence type="ECO:0000256" key="2">
    <source>
        <dbReference type="SAM" id="Phobius"/>
    </source>
</evidence>
<dbReference type="AlphaFoldDB" id="A0A516GB66"/>
<proteinExistence type="predicted"/>
<feature type="compositionally biased region" description="Pro residues" evidence="1">
    <location>
        <begin position="15"/>
        <end position="24"/>
    </location>
</feature>
<keyword evidence="4" id="KW-1185">Reference proteome</keyword>
<protein>
    <submittedName>
        <fullName evidence="3">Uncharacterized protein</fullName>
    </submittedName>
</protein>
<feature type="transmembrane region" description="Helical" evidence="2">
    <location>
        <begin position="137"/>
        <end position="163"/>
    </location>
</feature>
<keyword evidence="2" id="KW-0472">Membrane</keyword>
<evidence type="ECO:0000313" key="4">
    <source>
        <dbReference type="Proteomes" id="UP000315395"/>
    </source>
</evidence>
<organism evidence="3 4">
    <name type="scientific">Ornithinimicrobium ciconiae</name>
    <dbReference type="NCBI Taxonomy" id="2594265"/>
    <lineage>
        <taxon>Bacteria</taxon>
        <taxon>Bacillati</taxon>
        <taxon>Actinomycetota</taxon>
        <taxon>Actinomycetes</taxon>
        <taxon>Micrococcales</taxon>
        <taxon>Ornithinimicrobiaceae</taxon>
        <taxon>Ornithinimicrobium</taxon>
    </lineage>
</organism>
<dbReference type="KEGG" id="orz:FNH13_10730"/>
<keyword evidence="2" id="KW-1133">Transmembrane helix</keyword>
<feature type="transmembrane region" description="Helical" evidence="2">
    <location>
        <begin position="112"/>
        <end position="130"/>
    </location>
</feature>
<feature type="compositionally biased region" description="Low complexity" evidence="1">
    <location>
        <begin position="40"/>
        <end position="55"/>
    </location>
</feature>
<feature type="region of interest" description="Disordered" evidence="1">
    <location>
        <begin position="1"/>
        <end position="79"/>
    </location>
</feature>
<dbReference type="EMBL" id="CP041616">
    <property type="protein sequence ID" value="QDO88738.1"/>
    <property type="molecule type" value="Genomic_DNA"/>
</dbReference>
<evidence type="ECO:0000256" key="1">
    <source>
        <dbReference type="SAM" id="MobiDB-lite"/>
    </source>
</evidence>
<name>A0A516GB66_9MICO</name>
<accession>A0A516GB66</accession>
<evidence type="ECO:0000313" key="3">
    <source>
        <dbReference type="EMBL" id="QDO88738.1"/>
    </source>
</evidence>
<dbReference type="RefSeq" id="WP_143783415.1">
    <property type="nucleotide sequence ID" value="NZ_CP041616.1"/>
</dbReference>
<gene>
    <name evidence="3" type="ORF">FNH13_10730</name>
</gene>
<feature type="transmembrane region" description="Helical" evidence="2">
    <location>
        <begin position="88"/>
        <end position="106"/>
    </location>
</feature>
<dbReference type="Proteomes" id="UP000315395">
    <property type="component" value="Chromosome"/>
</dbReference>
<reference evidence="3 4" key="1">
    <citation type="submission" date="2019-07" db="EMBL/GenBank/DDBJ databases">
        <title>complete genome sequencing of Ornithinimicrobium sp. H23M54.</title>
        <authorList>
            <person name="Bae J.-W."/>
            <person name="Lee S.-Y."/>
        </authorList>
    </citation>
    <scope>NUCLEOTIDE SEQUENCE [LARGE SCALE GENOMIC DNA]</scope>
    <source>
        <strain evidence="3 4">H23M54</strain>
    </source>
</reference>
<sequence length="171" mass="17690">MSDQPRPPEDEPFDPFKPPPPGQPPAGQQPYYGQPPPGQQPYYGQPPQGPPSYGAGPPPPPGAVQGYGHQHGYPSAYPAPEKQSSRPLWLGALAGLVLVGGTFFVGVAQPDLYPWLALGAALAVIIMLIAPATRRWGLGILIGAALSLPVGMIVLAGVCIVLITGYSGGNP</sequence>
<keyword evidence="2" id="KW-0812">Transmembrane</keyword>